<comment type="caution">
    <text evidence="1">The sequence shown here is derived from an EMBL/GenBank/DDBJ whole genome shotgun (WGS) entry which is preliminary data.</text>
</comment>
<evidence type="ECO:0000313" key="2">
    <source>
        <dbReference type="Proteomes" id="UP000216188"/>
    </source>
</evidence>
<dbReference type="AlphaFoldDB" id="A0A256GAK8"/>
<sequence length="48" mass="5340">MLSVSFLRAGCPVTFKQYPPRMVESITANSMDRLVLLNDEAVAVPVWS</sequence>
<dbReference type="EMBL" id="NNRM01000036">
    <property type="protein sequence ID" value="OYR24078.1"/>
    <property type="molecule type" value="Genomic_DNA"/>
</dbReference>
<dbReference type="Proteomes" id="UP000216188">
    <property type="component" value="Unassembled WGS sequence"/>
</dbReference>
<name>A0A256GAK8_9HYPH</name>
<accession>A0A256GAK8</accession>
<reference evidence="1 2" key="1">
    <citation type="submission" date="2017-07" db="EMBL/GenBank/DDBJ databases">
        <title>Phylogenetic study on the rhizospheric bacterium Ochrobactrum sp. A44.</title>
        <authorList>
            <person name="Krzyzanowska D.M."/>
            <person name="Ossowicki A."/>
            <person name="Rajewska M."/>
            <person name="Maciag T."/>
            <person name="Kaczynski Z."/>
            <person name="Czerwicka M."/>
            <person name="Jafra S."/>
        </authorList>
    </citation>
    <scope>NUCLEOTIDE SEQUENCE [LARGE SCALE GENOMIC DNA]</scope>
    <source>
        <strain evidence="1 2">CCUG 30717</strain>
    </source>
</reference>
<keyword evidence="2" id="KW-1185">Reference proteome</keyword>
<protein>
    <submittedName>
        <fullName evidence="1">Uncharacterized protein</fullName>
    </submittedName>
</protein>
<proteinExistence type="predicted"/>
<evidence type="ECO:0000313" key="1">
    <source>
        <dbReference type="EMBL" id="OYR24078.1"/>
    </source>
</evidence>
<organism evidence="1 2">
    <name type="scientific">Brucella pseudogrignonensis</name>
    <dbReference type="NCBI Taxonomy" id="419475"/>
    <lineage>
        <taxon>Bacteria</taxon>
        <taxon>Pseudomonadati</taxon>
        <taxon>Pseudomonadota</taxon>
        <taxon>Alphaproteobacteria</taxon>
        <taxon>Hyphomicrobiales</taxon>
        <taxon>Brucellaceae</taxon>
        <taxon>Brucella/Ochrobactrum group</taxon>
        <taxon>Brucella</taxon>
    </lineage>
</organism>
<gene>
    <name evidence="1" type="ORF">CEV34_3200</name>
</gene>